<protein>
    <submittedName>
        <fullName evidence="1">Uncharacterized protein</fullName>
    </submittedName>
</protein>
<reference evidence="1" key="1">
    <citation type="submission" date="2021-03" db="EMBL/GenBank/DDBJ databases">
        <title>Draft genome sequence of rust myrtle Austropuccinia psidii MF-1, a brazilian biotype.</title>
        <authorList>
            <person name="Quecine M.C."/>
            <person name="Pachon D.M.R."/>
            <person name="Bonatelli M.L."/>
            <person name="Correr F.H."/>
            <person name="Franceschini L.M."/>
            <person name="Leite T.F."/>
            <person name="Margarido G.R.A."/>
            <person name="Almeida C.A."/>
            <person name="Ferrarezi J.A."/>
            <person name="Labate C.A."/>
        </authorList>
    </citation>
    <scope>NUCLEOTIDE SEQUENCE</scope>
    <source>
        <strain evidence="1">MF-1</strain>
    </source>
</reference>
<evidence type="ECO:0000313" key="2">
    <source>
        <dbReference type="Proteomes" id="UP000765509"/>
    </source>
</evidence>
<accession>A0A9Q3GS71</accession>
<proteinExistence type="predicted"/>
<dbReference type="EMBL" id="AVOT02005000">
    <property type="protein sequence ID" value="MBW0477956.1"/>
    <property type="molecule type" value="Genomic_DNA"/>
</dbReference>
<evidence type="ECO:0000313" key="1">
    <source>
        <dbReference type="EMBL" id="MBW0477956.1"/>
    </source>
</evidence>
<sequence>MIKERTMVQARNGGYILPERDILRNHIEEELEAEVVLQGKSKFSNSDEIKSKNKKLFEAKIWEEVIQQMKDIKKKIENPKAQEAYVNEAPKEVNPMTDVLDWLKDLSEAITQLQKFQKDKPNTQGLDLETKAQPFRQINTQAPLAANYQPSFPGISYPRPPLKCYYFFEYGH</sequence>
<organism evidence="1 2">
    <name type="scientific">Austropuccinia psidii MF-1</name>
    <dbReference type="NCBI Taxonomy" id="1389203"/>
    <lineage>
        <taxon>Eukaryota</taxon>
        <taxon>Fungi</taxon>
        <taxon>Dikarya</taxon>
        <taxon>Basidiomycota</taxon>
        <taxon>Pucciniomycotina</taxon>
        <taxon>Pucciniomycetes</taxon>
        <taxon>Pucciniales</taxon>
        <taxon>Sphaerophragmiaceae</taxon>
        <taxon>Austropuccinia</taxon>
    </lineage>
</organism>
<comment type="caution">
    <text evidence="1">The sequence shown here is derived from an EMBL/GenBank/DDBJ whole genome shotgun (WGS) entry which is preliminary data.</text>
</comment>
<name>A0A9Q3GS71_9BASI</name>
<dbReference type="AlphaFoldDB" id="A0A9Q3GS71"/>
<dbReference type="Proteomes" id="UP000765509">
    <property type="component" value="Unassembled WGS sequence"/>
</dbReference>
<gene>
    <name evidence="1" type="ORF">O181_017671</name>
</gene>
<keyword evidence="2" id="KW-1185">Reference proteome</keyword>